<protein>
    <recommendedName>
        <fullName evidence="7">P53 and DNA damage-regulated protein 1</fullName>
    </recommendedName>
</protein>
<evidence type="ECO:0000313" key="5">
    <source>
        <dbReference type="EMBL" id="CAH0104931.1"/>
    </source>
</evidence>
<keyword evidence="4" id="KW-0175">Coiled coil</keyword>
<dbReference type="PANTHER" id="PTHR21162">
    <property type="entry name" value="P53 AND DNA DAMAGE-REGULATED PROTEIN"/>
    <property type="match status" value="1"/>
</dbReference>
<dbReference type="GO" id="GO:0005737">
    <property type="term" value="C:cytoplasm"/>
    <property type="evidence" value="ECO:0007669"/>
    <property type="project" value="UniProtKB-SubCell"/>
</dbReference>
<dbReference type="AlphaFoldDB" id="A0A8J2RPL2"/>
<dbReference type="EMBL" id="CAKKLH010000159">
    <property type="protein sequence ID" value="CAH0104931.1"/>
    <property type="molecule type" value="Genomic_DNA"/>
</dbReference>
<dbReference type="Proteomes" id="UP000789390">
    <property type="component" value="Unassembled WGS sequence"/>
</dbReference>
<comment type="caution">
    <text evidence="5">The sequence shown here is derived from an EMBL/GenBank/DDBJ whole genome shotgun (WGS) entry which is preliminary data.</text>
</comment>
<dbReference type="CDD" id="cd22860">
    <property type="entry name" value="PDRG1"/>
    <property type="match status" value="1"/>
</dbReference>
<evidence type="ECO:0000313" key="6">
    <source>
        <dbReference type="Proteomes" id="UP000789390"/>
    </source>
</evidence>
<keyword evidence="2" id="KW-0963">Cytoplasm</keyword>
<evidence type="ECO:0000256" key="1">
    <source>
        <dbReference type="ARBA" id="ARBA00004496"/>
    </source>
</evidence>
<comment type="subcellular location">
    <subcellularLocation>
        <location evidence="1">Cytoplasm</location>
    </subcellularLocation>
</comment>
<feature type="coiled-coil region" evidence="4">
    <location>
        <begin position="66"/>
        <end position="93"/>
    </location>
</feature>
<dbReference type="PANTHER" id="PTHR21162:SF0">
    <property type="entry name" value="P53 AND DNA DAMAGE-REGULATED PROTEIN 1"/>
    <property type="match status" value="1"/>
</dbReference>
<organism evidence="5 6">
    <name type="scientific">Daphnia galeata</name>
    <dbReference type="NCBI Taxonomy" id="27404"/>
    <lineage>
        <taxon>Eukaryota</taxon>
        <taxon>Metazoa</taxon>
        <taxon>Ecdysozoa</taxon>
        <taxon>Arthropoda</taxon>
        <taxon>Crustacea</taxon>
        <taxon>Branchiopoda</taxon>
        <taxon>Diplostraca</taxon>
        <taxon>Cladocera</taxon>
        <taxon>Anomopoda</taxon>
        <taxon>Daphniidae</taxon>
        <taxon>Daphnia</taxon>
    </lineage>
</organism>
<proteinExistence type="predicted"/>
<evidence type="ECO:0000256" key="2">
    <source>
        <dbReference type="ARBA" id="ARBA00022490"/>
    </source>
</evidence>
<gene>
    <name evidence="5" type="ORF">DGAL_LOCUS7861</name>
</gene>
<evidence type="ECO:0000256" key="4">
    <source>
        <dbReference type="SAM" id="Coils"/>
    </source>
</evidence>
<dbReference type="InterPro" id="IPR030482">
    <property type="entry name" value="PDRG1"/>
</dbReference>
<dbReference type="OrthoDB" id="20282at2759"/>
<evidence type="ECO:0008006" key="7">
    <source>
        <dbReference type="Google" id="ProtNLM"/>
    </source>
</evidence>
<reference evidence="5" key="1">
    <citation type="submission" date="2021-11" db="EMBL/GenBank/DDBJ databases">
        <authorList>
            <person name="Schell T."/>
        </authorList>
    </citation>
    <scope>NUCLEOTIDE SEQUENCE</scope>
    <source>
        <strain evidence="5">M5</strain>
    </source>
</reference>
<evidence type="ECO:0000256" key="3">
    <source>
        <dbReference type="ARBA" id="ARBA00023186"/>
    </source>
</evidence>
<sequence>MDLEKTQQLILQTEAAAHKIFVTRDELVALDFKRQKTREAFRALKNDTLPGEKAWMTLSIGNIFVKTRASKAQNLLEREMKEIDQEISDGRNKLKEQVKHLRDLEGKPELKGFDLKPITNEAEVIMQALFK</sequence>
<keyword evidence="6" id="KW-1185">Reference proteome</keyword>
<accession>A0A8J2RPL2</accession>
<name>A0A8J2RPL2_9CRUS</name>
<dbReference type="SUPFAM" id="SSF46579">
    <property type="entry name" value="Prefoldin"/>
    <property type="match status" value="1"/>
</dbReference>
<keyword evidence="3" id="KW-0143">Chaperone</keyword>